<evidence type="ECO:0000259" key="5">
    <source>
        <dbReference type="PROSITE" id="PS50111"/>
    </source>
</evidence>
<sequence>MNKKINRIIIGIFLFLGALYIGGSLSQYAVGDRSKEFLLLITGSIIITNLVAIIEYKRNKLSKTIPWIYSIIYCIIYSITLLTTKTVVTYVIAFVYIISIILCKNVKLIRFMCTWCSITIAIYVYMLISQGNTSESIIVIASVIGFIPVSLFVTSSLKTSEEITAKTLEEISNKNLQQQQLIDDMKKIVEILSENFISLNEIMNDFNNSNVELNKSFLEIKSSSSKTVLEIEEESSLIEDIKNKIEDATKASENVEDYSTDADNAINTGIQKVKTLLETSKFVNEKNNLVNESMKNLENKFSNIANITEIISSIAEQTNLLSLNASIEAARVGEVGKGFSVVATEIKKLAEESKTNAENIERILAELKNETQVSVMQVENLLKESIKQQELVYDTNDAFNKIQDNMNTVKGEINVVTNMMRLVLNNSEKVCDSISNISILSKETMDNSEYTASISNKNSEKLEEVKEIFMSLEKTVNEIEKYI</sequence>
<dbReference type="Gene3D" id="1.10.287.950">
    <property type="entry name" value="Methyl-accepting chemotaxis protein"/>
    <property type="match status" value="1"/>
</dbReference>
<evidence type="ECO:0000256" key="2">
    <source>
        <dbReference type="PROSITE-ProRule" id="PRU00284"/>
    </source>
</evidence>
<dbReference type="PANTHER" id="PTHR32089">
    <property type="entry name" value="METHYL-ACCEPTING CHEMOTAXIS PROTEIN MCPB"/>
    <property type="match status" value="1"/>
</dbReference>
<keyword evidence="1 2" id="KW-0807">Transducer</keyword>
<protein>
    <recommendedName>
        <fullName evidence="5">Methyl-accepting transducer domain-containing protein</fullName>
    </recommendedName>
</protein>
<name>A0A8I0A9W2_9CLOT</name>
<feature type="coiled-coil region" evidence="3">
    <location>
        <begin position="350"/>
        <end position="384"/>
    </location>
</feature>
<evidence type="ECO:0000256" key="4">
    <source>
        <dbReference type="SAM" id="Phobius"/>
    </source>
</evidence>
<dbReference type="RefSeq" id="WP_186835050.1">
    <property type="nucleotide sequence ID" value="NZ_JACOOQ010000009.1"/>
</dbReference>
<dbReference type="SUPFAM" id="SSF58104">
    <property type="entry name" value="Methyl-accepting chemotaxis protein (MCP) signaling domain"/>
    <property type="match status" value="1"/>
</dbReference>
<feature type="transmembrane region" description="Helical" evidence="4">
    <location>
        <begin position="75"/>
        <end position="102"/>
    </location>
</feature>
<keyword evidence="4" id="KW-0472">Membrane</keyword>
<keyword evidence="3" id="KW-0175">Coiled coil</keyword>
<evidence type="ECO:0000256" key="3">
    <source>
        <dbReference type="SAM" id="Coils"/>
    </source>
</evidence>
<feature type="transmembrane region" description="Helical" evidence="4">
    <location>
        <begin position="137"/>
        <end position="157"/>
    </location>
</feature>
<keyword evidence="4" id="KW-1133">Transmembrane helix</keyword>
<evidence type="ECO:0000313" key="7">
    <source>
        <dbReference type="Proteomes" id="UP000662088"/>
    </source>
</evidence>
<dbReference type="AlphaFoldDB" id="A0A8I0A9W2"/>
<dbReference type="InterPro" id="IPR004089">
    <property type="entry name" value="MCPsignal_dom"/>
</dbReference>
<dbReference type="PROSITE" id="PS50111">
    <property type="entry name" value="CHEMOTAXIS_TRANSDUC_2"/>
    <property type="match status" value="1"/>
</dbReference>
<feature type="coiled-coil region" evidence="3">
    <location>
        <begin position="231"/>
        <end position="300"/>
    </location>
</feature>
<comment type="caution">
    <text evidence="6">The sequence shown here is derived from an EMBL/GenBank/DDBJ whole genome shotgun (WGS) entry which is preliminary data.</text>
</comment>
<dbReference type="GO" id="GO:0016020">
    <property type="term" value="C:membrane"/>
    <property type="evidence" value="ECO:0007669"/>
    <property type="project" value="InterPro"/>
</dbReference>
<dbReference type="GO" id="GO:0007165">
    <property type="term" value="P:signal transduction"/>
    <property type="evidence" value="ECO:0007669"/>
    <property type="project" value="UniProtKB-KW"/>
</dbReference>
<proteinExistence type="predicted"/>
<evidence type="ECO:0000256" key="1">
    <source>
        <dbReference type="ARBA" id="ARBA00023224"/>
    </source>
</evidence>
<gene>
    <name evidence="6" type="ORF">H8R92_06750</name>
</gene>
<dbReference type="PANTHER" id="PTHR32089:SF112">
    <property type="entry name" value="LYSOZYME-LIKE PROTEIN-RELATED"/>
    <property type="match status" value="1"/>
</dbReference>
<keyword evidence="7" id="KW-1185">Reference proteome</keyword>
<reference evidence="6" key="1">
    <citation type="submission" date="2020-08" db="EMBL/GenBank/DDBJ databases">
        <title>Genome public.</title>
        <authorList>
            <person name="Liu C."/>
            <person name="Sun Q."/>
        </authorList>
    </citation>
    <scope>NUCLEOTIDE SEQUENCE</scope>
    <source>
        <strain evidence="6">NSJ-42</strain>
    </source>
</reference>
<feature type="domain" description="Methyl-accepting transducer" evidence="5">
    <location>
        <begin position="202"/>
        <end position="438"/>
    </location>
</feature>
<feature type="transmembrane region" description="Helical" evidence="4">
    <location>
        <begin position="108"/>
        <end position="128"/>
    </location>
</feature>
<feature type="transmembrane region" description="Helical" evidence="4">
    <location>
        <begin position="36"/>
        <end position="54"/>
    </location>
</feature>
<organism evidence="6 7">
    <name type="scientific">Clostridium lentum</name>
    <dbReference type="NCBI Taxonomy" id="2763037"/>
    <lineage>
        <taxon>Bacteria</taxon>
        <taxon>Bacillati</taxon>
        <taxon>Bacillota</taxon>
        <taxon>Clostridia</taxon>
        <taxon>Eubacteriales</taxon>
        <taxon>Clostridiaceae</taxon>
        <taxon>Clostridium</taxon>
    </lineage>
</organism>
<accession>A0A8I0A9W2</accession>
<dbReference type="EMBL" id="JACOOQ010000009">
    <property type="protein sequence ID" value="MBC5640131.1"/>
    <property type="molecule type" value="Genomic_DNA"/>
</dbReference>
<keyword evidence="4" id="KW-0812">Transmembrane</keyword>
<dbReference type="Proteomes" id="UP000662088">
    <property type="component" value="Unassembled WGS sequence"/>
</dbReference>
<evidence type="ECO:0000313" key="6">
    <source>
        <dbReference type="EMBL" id="MBC5640131.1"/>
    </source>
</evidence>
<dbReference type="Pfam" id="PF00015">
    <property type="entry name" value="MCPsignal"/>
    <property type="match status" value="1"/>
</dbReference>
<dbReference type="SMART" id="SM00283">
    <property type="entry name" value="MA"/>
    <property type="match status" value="1"/>
</dbReference>